<dbReference type="InterPro" id="IPR059116">
    <property type="entry name" value="P2X_receptor"/>
</dbReference>
<dbReference type="GO" id="GO:0016020">
    <property type="term" value="C:membrane"/>
    <property type="evidence" value="ECO:0007669"/>
    <property type="project" value="TreeGrafter"/>
</dbReference>
<evidence type="ECO:0000256" key="2">
    <source>
        <dbReference type="ARBA" id="ARBA00009848"/>
    </source>
</evidence>
<dbReference type="GO" id="GO:0004931">
    <property type="term" value="F:extracellularly ATP-gated monoatomic cation channel activity"/>
    <property type="evidence" value="ECO:0007669"/>
    <property type="project" value="TreeGrafter"/>
</dbReference>
<feature type="transmembrane region" description="Helical" evidence="10">
    <location>
        <begin position="118"/>
        <end position="142"/>
    </location>
</feature>
<evidence type="ECO:0000256" key="6">
    <source>
        <dbReference type="ARBA" id="ARBA00023065"/>
    </source>
</evidence>
<feature type="transmembrane region" description="Helical" evidence="10">
    <location>
        <begin position="211"/>
        <end position="232"/>
    </location>
</feature>
<organism evidence="11 12">
    <name type="scientific">Adineta steineri</name>
    <dbReference type="NCBI Taxonomy" id="433720"/>
    <lineage>
        <taxon>Eukaryota</taxon>
        <taxon>Metazoa</taxon>
        <taxon>Spiralia</taxon>
        <taxon>Gnathifera</taxon>
        <taxon>Rotifera</taxon>
        <taxon>Eurotatoria</taxon>
        <taxon>Bdelloidea</taxon>
        <taxon>Adinetida</taxon>
        <taxon>Adinetidae</taxon>
        <taxon>Adineta</taxon>
    </lineage>
</organism>
<dbReference type="Proteomes" id="UP000663845">
    <property type="component" value="Unassembled WGS sequence"/>
</dbReference>
<evidence type="ECO:0000256" key="4">
    <source>
        <dbReference type="ARBA" id="ARBA00022692"/>
    </source>
</evidence>
<dbReference type="EMBL" id="CAJNOG010002922">
    <property type="protein sequence ID" value="CAF1521313.1"/>
    <property type="molecule type" value="Genomic_DNA"/>
</dbReference>
<dbReference type="GO" id="GO:0012505">
    <property type="term" value="C:endomembrane system"/>
    <property type="evidence" value="ECO:0007669"/>
    <property type="project" value="UniProtKB-SubCell"/>
</dbReference>
<feature type="transmembrane region" description="Helical" evidence="10">
    <location>
        <begin position="32"/>
        <end position="52"/>
    </location>
</feature>
<dbReference type="Pfam" id="PF00864">
    <property type="entry name" value="P2X_receptor"/>
    <property type="match status" value="1"/>
</dbReference>
<reference evidence="11" key="1">
    <citation type="submission" date="2021-02" db="EMBL/GenBank/DDBJ databases">
        <authorList>
            <person name="Nowell W R."/>
        </authorList>
    </citation>
    <scope>NUCLEOTIDE SEQUENCE</scope>
</reference>
<proteinExistence type="inferred from homology"/>
<keyword evidence="9" id="KW-0407">Ion channel</keyword>
<dbReference type="Gene3D" id="1.10.287.940">
    <property type="entry name" value="atp-gated p2x4 ion channel"/>
    <property type="match status" value="1"/>
</dbReference>
<dbReference type="GO" id="GO:0070588">
    <property type="term" value="P:calcium ion transmembrane transport"/>
    <property type="evidence" value="ECO:0007669"/>
    <property type="project" value="TreeGrafter"/>
</dbReference>
<dbReference type="PANTHER" id="PTHR10125:SF31">
    <property type="entry name" value="P2X RECEPTOR E"/>
    <property type="match status" value="1"/>
</dbReference>
<comment type="subcellular location">
    <subcellularLocation>
        <location evidence="1">Endomembrane system</location>
    </subcellularLocation>
</comment>
<keyword evidence="3" id="KW-0813">Transport</keyword>
<keyword evidence="5 10" id="KW-1133">Transmembrane helix</keyword>
<keyword evidence="8" id="KW-1071">Ligand-gated ion channel</keyword>
<sequence>MCYINSTTIGLILINGFNVYLHNYNNFLCKTYFYSAFLFDTLSPTILILASVDRLLISSQNVDTRLYSSKRLAYFSITLNTLFWIIFNSHILIKVSVQQNSPTNYICYYNFSKFYINFVAYSSTIIHIAFFLLMIILCMLTFKNVRFMRTVPHGKRHHIRSMTNRDFQLLRCLFVQDILFIIFVNACLSSVSNVLFTYSTVKLIKVPHTSIALVHRLLQLLIFVYIIGYIVIWKKGYQQFQEPHGTSIIKVKGIARVDGNNTFFYTSDAKKYIWDTPEYELPPLENNAFFIATRQTITYNQTQSICATALADKSFCNDQNKTLCKTDEPTSSTFGFFTGNCVPSKENEAIKVCEMNGWCPEELSDSM</sequence>
<dbReference type="GO" id="GO:0098794">
    <property type="term" value="C:postsynapse"/>
    <property type="evidence" value="ECO:0007669"/>
    <property type="project" value="GOC"/>
</dbReference>
<dbReference type="Gene3D" id="2.60.490.10">
    <property type="entry name" value="atp-gated p2x4 ion channel domain"/>
    <property type="match status" value="1"/>
</dbReference>
<evidence type="ECO:0000256" key="1">
    <source>
        <dbReference type="ARBA" id="ARBA00004308"/>
    </source>
</evidence>
<evidence type="ECO:0000256" key="5">
    <source>
        <dbReference type="ARBA" id="ARBA00022989"/>
    </source>
</evidence>
<evidence type="ECO:0000256" key="9">
    <source>
        <dbReference type="ARBA" id="ARBA00023303"/>
    </source>
</evidence>
<evidence type="ECO:0008006" key="13">
    <source>
        <dbReference type="Google" id="ProtNLM"/>
    </source>
</evidence>
<evidence type="ECO:0000256" key="3">
    <source>
        <dbReference type="ARBA" id="ARBA00022448"/>
    </source>
</evidence>
<keyword evidence="6" id="KW-0406">Ion transport</keyword>
<dbReference type="InterPro" id="IPR027309">
    <property type="entry name" value="P2X_extracellular_dom_sf"/>
</dbReference>
<dbReference type="SUPFAM" id="SSF81321">
    <property type="entry name" value="Family A G protein-coupled receptor-like"/>
    <property type="match status" value="1"/>
</dbReference>
<keyword evidence="7 10" id="KW-0472">Membrane</keyword>
<accession>A0A815UKZ6</accession>
<feature type="transmembrane region" description="Helical" evidence="10">
    <location>
        <begin position="72"/>
        <end position="93"/>
    </location>
</feature>
<protein>
    <recommendedName>
        <fullName evidence="13">G-protein coupled receptors family 1 profile domain-containing protein</fullName>
    </recommendedName>
</protein>
<dbReference type="Gene3D" id="1.20.1070.10">
    <property type="entry name" value="Rhodopsin 7-helix transmembrane proteins"/>
    <property type="match status" value="1"/>
</dbReference>
<dbReference type="PANTHER" id="PTHR10125">
    <property type="entry name" value="P2X PURINOCEPTOR"/>
    <property type="match status" value="1"/>
</dbReference>
<dbReference type="AlphaFoldDB" id="A0A815UKZ6"/>
<name>A0A815UKZ6_9BILA</name>
<gene>
    <name evidence="11" type="ORF">JYZ213_LOCUS44589</name>
</gene>
<evidence type="ECO:0000313" key="11">
    <source>
        <dbReference type="EMBL" id="CAF1521313.1"/>
    </source>
</evidence>
<evidence type="ECO:0000256" key="10">
    <source>
        <dbReference type="SAM" id="Phobius"/>
    </source>
</evidence>
<comment type="similarity">
    <text evidence="2">Belongs to the P2X receptor family.</text>
</comment>
<comment type="caution">
    <text evidence="11">The sequence shown here is derived from an EMBL/GenBank/DDBJ whole genome shotgun (WGS) entry which is preliminary data.</text>
</comment>
<evidence type="ECO:0000256" key="8">
    <source>
        <dbReference type="ARBA" id="ARBA00023286"/>
    </source>
</evidence>
<feature type="transmembrane region" description="Helical" evidence="10">
    <location>
        <begin position="169"/>
        <end position="191"/>
    </location>
</feature>
<keyword evidence="4 10" id="KW-0812">Transmembrane</keyword>
<evidence type="ECO:0000313" key="12">
    <source>
        <dbReference type="Proteomes" id="UP000663845"/>
    </source>
</evidence>
<evidence type="ECO:0000256" key="7">
    <source>
        <dbReference type="ARBA" id="ARBA00023136"/>
    </source>
</evidence>